<dbReference type="RefSeq" id="WP_262575299.1">
    <property type="nucleotide sequence ID" value="NZ_JAOQJU010000010.1"/>
</dbReference>
<evidence type="ECO:0000313" key="6">
    <source>
        <dbReference type="Proteomes" id="UP001652431"/>
    </source>
</evidence>
<accession>A0ABT2RN16</accession>
<dbReference type="Gene3D" id="3.90.75.20">
    <property type="match status" value="1"/>
</dbReference>
<name>A0ABT2RN16_9FIRM</name>
<dbReference type="Gene3D" id="3.30.730.10">
    <property type="entry name" value="AP2/ERF domain"/>
    <property type="match status" value="1"/>
</dbReference>
<keyword evidence="1" id="KW-0805">Transcription regulation</keyword>
<dbReference type="InterPro" id="IPR044925">
    <property type="entry name" value="His-Me_finger_sf"/>
</dbReference>
<gene>
    <name evidence="5" type="ORF">OCV99_09605</name>
</gene>
<feature type="domain" description="AP2/ERF" evidence="4">
    <location>
        <begin position="211"/>
        <end position="266"/>
    </location>
</feature>
<dbReference type="SUPFAM" id="SSF54171">
    <property type="entry name" value="DNA-binding domain"/>
    <property type="match status" value="1"/>
</dbReference>
<dbReference type="EMBL" id="JAOQJU010000010">
    <property type="protein sequence ID" value="MCU6686795.1"/>
    <property type="molecule type" value="Genomic_DNA"/>
</dbReference>
<dbReference type="PROSITE" id="PS51032">
    <property type="entry name" value="AP2_ERF"/>
    <property type="match status" value="1"/>
</dbReference>
<sequence>MRNKRAVRRKRVGKMEHPSNFVDLTGRKFQSWTVESLSHTKGWRLYWNCRCDCGNQKVMRGDSIQKIQVPYCSQCKPRNAVLDIDAIPDGVAAQVRERKSGIFQNTFIVDGPVVYGYTSNAECFLFDTADIEKTKKHTWSRKHMRDGWYVYTVVKQKFTYFHTLILDNLECRKRIDHINRDKLDNRRENLRFCCDQQNAFNQGMPKTNTLGYKGLAKHTSGRWNAVITFCQKKISLGLYDTKVEAAAVYDAAAELLFGEFCRLNRECVAGVPHATPDQRSYVVYRCLKRLEGIQWAQNPELLDAAFRRLHREQEGLAA</sequence>
<dbReference type="InterPro" id="IPR016177">
    <property type="entry name" value="DNA-bd_dom_sf"/>
</dbReference>
<dbReference type="InterPro" id="IPR036955">
    <property type="entry name" value="AP2/ERF_dom_sf"/>
</dbReference>
<comment type="caution">
    <text evidence="5">The sequence shown here is derived from an EMBL/GenBank/DDBJ whole genome shotgun (WGS) entry which is preliminary data.</text>
</comment>
<evidence type="ECO:0000256" key="2">
    <source>
        <dbReference type="ARBA" id="ARBA00023125"/>
    </source>
</evidence>
<keyword evidence="6" id="KW-1185">Reference proteome</keyword>
<proteinExistence type="predicted"/>
<protein>
    <recommendedName>
        <fullName evidence="4">AP2/ERF domain-containing protein</fullName>
    </recommendedName>
</protein>
<keyword evidence="2" id="KW-0238">DNA-binding</keyword>
<organism evidence="5 6">
    <name type="scientific">Dorea acetigenes</name>
    <dbReference type="NCBI Taxonomy" id="2981787"/>
    <lineage>
        <taxon>Bacteria</taxon>
        <taxon>Bacillati</taxon>
        <taxon>Bacillota</taxon>
        <taxon>Clostridia</taxon>
        <taxon>Lachnospirales</taxon>
        <taxon>Lachnospiraceae</taxon>
        <taxon>Dorea</taxon>
    </lineage>
</organism>
<reference evidence="5 6" key="1">
    <citation type="journal article" date="2021" name="ISME Commun">
        <title>Automated analysis of genomic sequences facilitates high-throughput and comprehensive description of bacteria.</title>
        <authorList>
            <person name="Hitch T.C.A."/>
        </authorList>
    </citation>
    <scope>NUCLEOTIDE SEQUENCE [LARGE SCALE GENOMIC DNA]</scope>
    <source>
        <strain evidence="5 6">Sanger_03</strain>
    </source>
</reference>
<dbReference type="Proteomes" id="UP001652431">
    <property type="component" value="Unassembled WGS sequence"/>
</dbReference>
<dbReference type="SMART" id="SM00380">
    <property type="entry name" value="AP2"/>
    <property type="match status" value="1"/>
</dbReference>
<keyword evidence="3" id="KW-0804">Transcription</keyword>
<evidence type="ECO:0000313" key="5">
    <source>
        <dbReference type="EMBL" id="MCU6686795.1"/>
    </source>
</evidence>
<evidence type="ECO:0000256" key="3">
    <source>
        <dbReference type="ARBA" id="ARBA00023163"/>
    </source>
</evidence>
<evidence type="ECO:0000259" key="4">
    <source>
        <dbReference type="PROSITE" id="PS51032"/>
    </source>
</evidence>
<evidence type="ECO:0000256" key="1">
    <source>
        <dbReference type="ARBA" id="ARBA00023015"/>
    </source>
</evidence>
<dbReference type="SUPFAM" id="SSF54060">
    <property type="entry name" value="His-Me finger endonucleases"/>
    <property type="match status" value="1"/>
</dbReference>
<dbReference type="InterPro" id="IPR001471">
    <property type="entry name" value="AP2/ERF_dom"/>
</dbReference>